<gene>
    <name evidence="2" type="ORF">Q0590_26880</name>
</gene>
<dbReference type="SUPFAM" id="SSF53474">
    <property type="entry name" value="alpha/beta-Hydrolases"/>
    <property type="match status" value="1"/>
</dbReference>
<evidence type="ECO:0000313" key="3">
    <source>
        <dbReference type="Proteomes" id="UP001168528"/>
    </source>
</evidence>
<dbReference type="Gene3D" id="3.40.50.1820">
    <property type="entry name" value="alpha/beta hydrolase"/>
    <property type="match status" value="1"/>
</dbReference>
<dbReference type="EMBL" id="JAUKPO010000023">
    <property type="protein sequence ID" value="MDO1449933.1"/>
    <property type="molecule type" value="Genomic_DNA"/>
</dbReference>
<dbReference type="Proteomes" id="UP001168528">
    <property type="component" value="Unassembled WGS sequence"/>
</dbReference>
<dbReference type="PANTHER" id="PTHR11614">
    <property type="entry name" value="PHOSPHOLIPASE-RELATED"/>
    <property type="match status" value="1"/>
</dbReference>
<reference evidence="2" key="1">
    <citation type="submission" date="2023-07" db="EMBL/GenBank/DDBJ databases">
        <title>The genome sequence of Rhodocytophaga aerolata KACC 12507.</title>
        <authorList>
            <person name="Zhang X."/>
        </authorList>
    </citation>
    <scope>NUCLEOTIDE SEQUENCE</scope>
    <source>
        <strain evidence="2">KACC 12507</strain>
    </source>
</reference>
<dbReference type="InterPro" id="IPR051044">
    <property type="entry name" value="MAG_DAG_Lipase"/>
</dbReference>
<feature type="domain" description="Serine aminopeptidase S33" evidence="1">
    <location>
        <begin position="77"/>
        <end position="297"/>
    </location>
</feature>
<dbReference type="InterPro" id="IPR029058">
    <property type="entry name" value="AB_hydrolase_fold"/>
</dbReference>
<keyword evidence="2" id="KW-0378">Hydrolase</keyword>
<dbReference type="Pfam" id="PF12146">
    <property type="entry name" value="Hydrolase_4"/>
    <property type="match status" value="1"/>
</dbReference>
<protein>
    <submittedName>
        <fullName evidence="2">Alpha/beta fold hydrolase</fullName>
    </submittedName>
</protein>
<evidence type="ECO:0000313" key="2">
    <source>
        <dbReference type="EMBL" id="MDO1449933.1"/>
    </source>
</evidence>
<name>A0ABT8RFI0_9BACT</name>
<accession>A0ABT8RFI0</accession>
<sequence length="318" mass="35379">MNLIKIFKALLFIVLALVGAAFILAYYPVADKTNHAGVSQERATELRNTFTGPHHLITTADGAILFLRRWNPDCTQSEKTAILILHGITAYSGPYEMAGIPFAENGYTTFGLDYRGHGLSSGNRGDTPGTERWITDMAETVAYIKELGFSEVVVLGHSLGVAAAFSVANAIPNEIAGLVLLSGAYEGREGLSKPPSFVEKARFFASAVLRPSYQVYQYYREGMTVSKDSLFNFRYTPRFLLMLDTKTLRLPADMNIPVLVGVGDEDELFSVEKVRELYDLIPGDKKEFLAMKNATHAKIPRESWMQVVDWLDRTYTVK</sequence>
<proteinExistence type="predicted"/>
<dbReference type="RefSeq" id="WP_302040734.1">
    <property type="nucleotide sequence ID" value="NZ_JAUKPO010000023.1"/>
</dbReference>
<comment type="caution">
    <text evidence="2">The sequence shown here is derived from an EMBL/GenBank/DDBJ whole genome shotgun (WGS) entry which is preliminary data.</text>
</comment>
<keyword evidence="3" id="KW-1185">Reference proteome</keyword>
<organism evidence="2 3">
    <name type="scientific">Rhodocytophaga aerolata</name>
    <dbReference type="NCBI Taxonomy" id="455078"/>
    <lineage>
        <taxon>Bacteria</taxon>
        <taxon>Pseudomonadati</taxon>
        <taxon>Bacteroidota</taxon>
        <taxon>Cytophagia</taxon>
        <taxon>Cytophagales</taxon>
        <taxon>Rhodocytophagaceae</taxon>
        <taxon>Rhodocytophaga</taxon>
    </lineage>
</organism>
<evidence type="ECO:0000259" key="1">
    <source>
        <dbReference type="Pfam" id="PF12146"/>
    </source>
</evidence>
<dbReference type="InterPro" id="IPR022742">
    <property type="entry name" value="Hydrolase_4"/>
</dbReference>
<dbReference type="GO" id="GO:0016787">
    <property type="term" value="F:hydrolase activity"/>
    <property type="evidence" value="ECO:0007669"/>
    <property type="project" value="UniProtKB-KW"/>
</dbReference>